<dbReference type="GeneID" id="95984228"/>
<feature type="region of interest" description="Disordered" evidence="1">
    <location>
        <begin position="138"/>
        <end position="178"/>
    </location>
</feature>
<protein>
    <recommendedName>
        <fullName evidence="2">Phosphatidate phosphatase APP1 catalytic domain-containing protein</fullName>
    </recommendedName>
</protein>
<sequence length="676" mass="70968">MESRDHDSSSSSDGERTASSSKRKRSPKATSGNFLTTATSYVASAAETVAVGALIAATGTAEERAAVWNEWRANEPVPEGEDKVHLVPGWAVASEKEGGGFDLSVSVLGVAAEFGLPERATHTQRALVGIAKRFADLPRTKSGSATPKSGASTPRPGVSPLPTPLSAPPAPPKRSTSGTVDKVLAAAGHPETAAAASAPEPGQASTDEVLADPEHLRLAHALLDARLRPFFAGIVAHRPLTLSLHVFPLASGDWGEPVTQWTSERDDGGLFAHTFEVGWDELRAAAPGVGLGYGVGVRAALVPRVHAEHASLSPIEATSVMRIAPARGVRILTDLDDTIKHSDILGGVREVFRNVFCRPNDELAVPGTAGLYNELEAAGASGLDIVSNSPFELGPVIKDFLAMNSFPEYYTLTLKLYDGRSIVSSLFEGPGQRKRPGILRVMDAFKDTRYLLFGDSGEQDMETYVRVAVERPHQVAGIFIRDVTTGRVASVAGEGEGEGEVASEDGDEVTDRMPGAFGDAESDDDDDDPLEKGTAPAGRAARAGSTSAPVAPQPPTPASPPPPTPAAAQPATPPPATDKPDSAATDKPDSATTDTPDYAPSIASTSGRTAEEMRKTVAELQGLSKEQAKIARLAQDWEARVAKAQAAVPEGVRLVVFRDVDEVESLARELVREGVL</sequence>
<feature type="compositionally biased region" description="Pro residues" evidence="1">
    <location>
        <begin position="157"/>
        <end position="172"/>
    </location>
</feature>
<comment type="caution">
    <text evidence="3">The sequence shown here is derived from an EMBL/GenBank/DDBJ whole genome shotgun (WGS) entry which is preliminary data.</text>
</comment>
<feature type="region of interest" description="Disordered" evidence="1">
    <location>
        <begin position="1"/>
        <end position="32"/>
    </location>
</feature>
<proteinExistence type="predicted"/>
<feature type="compositionally biased region" description="Acidic residues" evidence="1">
    <location>
        <begin position="495"/>
        <end position="508"/>
    </location>
</feature>
<feature type="compositionally biased region" description="Low complexity" evidence="1">
    <location>
        <begin position="534"/>
        <end position="550"/>
    </location>
</feature>
<dbReference type="RefSeq" id="XP_069212119.1">
    <property type="nucleotide sequence ID" value="XM_069351733.1"/>
</dbReference>
<dbReference type="Pfam" id="PF09949">
    <property type="entry name" value="APP1_cat"/>
    <property type="match status" value="1"/>
</dbReference>
<gene>
    <name evidence="3" type="ORF">Q8F55_003185</name>
</gene>
<organism evidence="3 4">
    <name type="scientific">Vanrija albida</name>
    <dbReference type="NCBI Taxonomy" id="181172"/>
    <lineage>
        <taxon>Eukaryota</taxon>
        <taxon>Fungi</taxon>
        <taxon>Dikarya</taxon>
        <taxon>Basidiomycota</taxon>
        <taxon>Agaricomycotina</taxon>
        <taxon>Tremellomycetes</taxon>
        <taxon>Trichosporonales</taxon>
        <taxon>Trichosporonaceae</taxon>
        <taxon>Vanrija</taxon>
    </lineage>
</organism>
<feature type="domain" description="Phosphatidate phosphatase APP1 catalytic" evidence="2">
    <location>
        <begin position="330"/>
        <end position="482"/>
    </location>
</feature>
<accession>A0ABR3QC02</accession>
<reference evidence="3 4" key="1">
    <citation type="submission" date="2023-08" db="EMBL/GenBank/DDBJ databases">
        <title>Annotated Genome Sequence of Vanrija albida AlHP1.</title>
        <authorList>
            <person name="Herzog R."/>
        </authorList>
    </citation>
    <scope>NUCLEOTIDE SEQUENCE [LARGE SCALE GENOMIC DNA]</scope>
    <source>
        <strain evidence="3 4">AlHP1</strain>
    </source>
</reference>
<dbReference type="InterPro" id="IPR019236">
    <property type="entry name" value="APP1_cat"/>
</dbReference>
<feature type="region of interest" description="Disordered" evidence="1">
    <location>
        <begin position="490"/>
        <end position="613"/>
    </location>
</feature>
<dbReference type="PANTHER" id="PTHR28208">
    <property type="entry name" value="PHOSPHATIDATE PHOSPHATASE APP1"/>
    <property type="match status" value="1"/>
</dbReference>
<name>A0ABR3QC02_9TREE</name>
<evidence type="ECO:0000313" key="4">
    <source>
        <dbReference type="Proteomes" id="UP001565368"/>
    </source>
</evidence>
<evidence type="ECO:0000313" key="3">
    <source>
        <dbReference type="EMBL" id="KAL1412175.1"/>
    </source>
</evidence>
<keyword evidence="4" id="KW-1185">Reference proteome</keyword>
<feature type="compositionally biased region" description="Basic and acidic residues" evidence="1">
    <location>
        <begin position="1"/>
        <end position="16"/>
    </location>
</feature>
<feature type="compositionally biased region" description="Basic and acidic residues" evidence="1">
    <location>
        <begin position="578"/>
        <end position="589"/>
    </location>
</feature>
<dbReference type="EMBL" id="JBBXJM010000002">
    <property type="protein sequence ID" value="KAL1412175.1"/>
    <property type="molecule type" value="Genomic_DNA"/>
</dbReference>
<feature type="compositionally biased region" description="Pro residues" evidence="1">
    <location>
        <begin position="551"/>
        <end position="577"/>
    </location>
</feature>
<dbReference type="InterPro" id="IPR052935">
    <property type="entry name" value="Mg2+_PAP"/>
</dbReference>
<feature type="compositionally biased region" description="Polar residues" evidence="1">
    <location>
        <begin position="141"/>
        <end position="152"/>
    </location>
</feature>
<dbReference type="Proteomes" id="UP001565368">
    <property type="component" value="Unassembled WGS sequence"/>
</dbReference>
<dbReference type="PANTHER" id="PTHR28208:SF3">
    <property type="entry name" value="PHOSPHATIDATE PHOSPHATASE APP1"/>
    <property type="match status" value="1"/>
</dbReference>
<evidence type="ECO:0000259" key="2">
    <source>
        <dbReference type="Pfam" id="PF09949"/>
    </source>
</evidence>
<feature type="compositionally biased region" description="Acidic residues" evidence="1">
    <location>
        <begin position="520"/>
        <end position="529"/>
    </location>
</feature>
<evidence type="ECO:0000256" key="1">
    <source>
        <dbReference type="SAM" id="MobiDB-lite"/>
    </source>
</evidence>